<dbReference type="Pfam" id="PF06108">
    <property type="entry name" value="DUF952"/>
    <property type="match status" value="1"/>
</dbReference>
<dbReference type="PANTHER" id="PTHR34129:SF1">
    <property type="entry name" value="DUF952 DOMAIN-CONTAINING PROTEIN"/>
    <property type="match status" value="1"/>
</dbReference>
<dbReference type="Gene3D" id="3.20.170.20">
    <property type="entry name" value="Protein of unknown function DUF952"/>
    <property type="match status" value="1"/>
</dbReference>
<dbReference type="EMBL" id="QOHR01000002">
    <property type="protein sequence ID" value="REC58575.1"/>
    <property type="molecule type" value="Genomic_DNA"/>
</dbReference>
<evidence type="ECO:0000313" key="2">
    <source>
        <dbReference type="Proteomes" id="UP000257131"/>
    </source>
</evidence>
<organism evidence="1 2">
    <name type="scientific">Rhodosalinus sediminis</name>
    <dbReference type="NCBI Taxonomy" id="1940533"/>
    <lineage>
        <taxon>Bacteria</taxon>
        <taxon>Pseudomonadati</taxon>
        <taxon>Pseudomonadota</taxon>
        <taxon>Alphaproteobacteria</taxon>
        <taxon>Rhodobacterales</taxon>
        <taxon>Paracoccaceae</taxon>
        <taxon>Rhodosalinus</taxon>
    </lineage>
</organism>
<dbReference type="AlphaFoldDB" id="A0A3D9BYI6"/>
<comment type="caution">
    <text evidence="1">The sequence shown here is derived from an EMBL/GenBank/DDBJ whole genome shotgun (WGS) entry which is preliminary data.</text>
</comment>
<evidence type="ECO:0000313" key="1">
    <source>
        <dbReference type="EMBL" id="REC58575.1"/>
    </source>
</evidence>
<gene>
    <name evidence="1" type="ORF">DRV84_03175</name>
</gene>
<dbReference type="PANTHER" id="PTHR34129">
    <property type="entry name" value="BLR1139 PROTEIN"/>
    <property type="match status" value="1"/>
</dbReference>
<dbReference type="SUPFAM" id="SSF56399">
    <property type="entry name" value="ADP-ribosylation"/>
    <property type="match status" value="1"/>
</dbReference>
<dbReference type="InterPro" id="IPR009297">
    <property type="entry name" value="DUF952"/>
</dbReference>
<keyword evidence="2" id="KW-1185">Reference proteome</keyword>
<proteinExistence type="predicted"/>
<dbReference type="RefSeq" id="WP_115978405.1">
    <property type="nucleotide sequence ID" value="NZ_QOHR01000002.1"/>
</dbReference>
<accession>A0A3D9BYI6</accession>
<reference evidence="1 2" key="1">
    <citation type="journal article" date="2017" name="Int. J. Syst. Evol. Microbiol.">
        <title>Rhodosalinus sediminis gen. nov., sp. nov., isolated from marine saltern.</title>
        <authorList>
            <person name="Guo L.Y."/>
            <person name="Ling S.K."/>
            <person name="Li C.M."/>
            <person name="Chen G.J."/>
            <person name="Du Z.J."/>
        </authorList>
    </citation>
    <scope>NUCLEOTIDE SEQUENCE [LARGE SCALE GENOMIC DNA]</scope>
    <source>
        <strain evidence="1 2">WDN1C137</strain>
    </source>
</reference>
<protein>
    <submittedName>
        <fullName evidence="1">DUF952 domain-containing protein</fullName>
    </submittedName>
</protein>
<name>A0A3D9BYI6_9RHOB</name>
<dbReference type="OrthoDB" id="9799937at2"/>
<sequence length="113" mass="12048">MLIYKILRADEWAALEAAGETAGAPIDVADGFVHFSTAEQAAVTAAKHFAGLDGLKILAVEAEALGPALRWEPSRGGALFPHLYAPLRLSDVVWARDLPLGADGTHRFPPEMT</sequence>
<dbReference type="Proteomes" id="UP000257131">
    <property type="component" value="Unassembled WGS sequence"/>
</dbReference>